<evidence type="ECO:0000259" key="2">
    <source>
        <dbReference type="Pfam" id="PF01370"/>
    </source>
</evidence>
<evidence type="ECO:0000313" key="3">
    <source>
        <dbReference type="EMBL" id="WNQ10949.1"/>
    </source>
</evidence>
<dbReference type="EMBL" id="CP130318">
    <property type="protein sequence ID" value="WNQ10949.1"/>
    <property type="molecule type" value="Genomic_DNA"/>
</dbReference>
<dbReference type="PANTHER" id="PTHR43000">
    <property type="entry name" value="DTDP-D-GLUCOSE 4,6-DEHYDRATASE-RELATED"/>
    <property type="match status" value="1"/>
</dbReference>
<proteinExistence type="inferred from homology"/>
<evidence type="ECO:0000256" key="1">
    <source>
        <dbReference type="ARBA" id="ARBA00007637"/>
    </source>
</evidence>
<dbReference type="SUPFAM" id="SSF51735">
    <property type="entry name" value="NAD(P)-binding Rossmann-fold domains"/>
    <property type="match status" value="1"/>
</dbReference>
<protein>
    <submittedName>
        <fullName evidence="3">NAD-dependent epimerase/dehydratase family protein</fullName>
    </submittedName>
</protein>
<dbReference type="Proteomes" id="UP001305702">
    <property type="component" value="Chromosome"/>
</dbReference>
<dbReference type="Pfam" id="PF01370">
    <property type="entry name" value="Epimerase"/>
    <property type="match status" value="1"/>
</dbReference>
<dbReference type="AlphaFoldDB" id="A0AA96RHB8"/>
<dbReference type="Gene3D" id="3.90.25.10">
    <property type="entry name" value="UDP-galactose 4-epimerase, domain 1"/>
    <property type="match status" value="1"/>
</dbReference>
<dbReference type="KEGG" id="paun:MJA45_25590"/>
<dbReference type="Gene3D" id="3.40.50.720">
    <property type="entry name" value="NAD(P)-binding Rossmann-like Domain"/>
    <property type="match status" value="1"/>
</dbReference>
<dbReference type="InterPro" id="IPR001509">
    <property type="entry name" value="Epimerase_deHydtase"/>
</dbReference>
<gene>
    <name evidence="3" type="ORF">MJA45_25590</name>
</gene>
<dbReference type="InterPro" id="IPR036291">
    <property type="entry name" value="NAD(P)-bd_dom_sf"/>
</dbReference>
<comment type="similarity">
    <text evidence="1">Belongs to the NAD(P)-dependent epimerase/dehydratase family.</text>
</comment>
<reference evidence="3 4" key="1">
    <citation type="submission" date="2022-02" db="EMBL/GenBank/DDBJ databases">
        <title>Paenibacillus sp. MBLB1776 Whole Genome Shotgun Sequencing.</title>
        <authorList>
            <person name="Hwang C.Y."/>
            <person name="Cho E.-S."/>
            <person name="Seo M.-J."/>
        </authorList>
    </citation>
    <scope>NUCLEOTIDE SEQUENCE [LARGE SCALE GENOMIC DNA]</scope>
    <source>
        <strain evidence="3 4">MBLB1776</strain>
    </source>
</reference>
<dbReference type="RefSeq" id="WP_315604725.1">
    <property type="nucleotide sequence ID" value="NZ_CP130318.1"/>
</dbReference>
<name>A0AA96RHB8_9BACL</name>
<accession>A0AA96RHB8</accession>
<evidence type="ECO:0000313" key="4">
    <source>
        <dbReference type="Proteomes" id="UP001305702"/>
    </source>
</evidence>
<keyword evidence="4" id="KW-1185">Reference proteome</keyword>
<feature type="domain" description="NAD-dependent epimerase/dehydratase" evidence="2">
    <location>
        <begin position="3"/>
        <end position="233"/>
    </location>
</feature>
<organism evidence="3 4">
    <name type="scientific">Paenibacillus aurantius</name>
    <dbReference type="NCBI Taxonomy" id="2918900"/>
    <lineage>
        <taxon>Bacteria</taxon>
        <taxon>Bacillati</taxon>
        <taxon>Bacillota</taxon>
        <taxon>Bacilli</taxon>
        <taxon>Bacillales</taxon>
        <taxon>Paenibacillaceae</taxon>
        <taxon>Paenibacillus</taxon>
    </lineage>
</organism>
<sequence length="314" mass="35241">MNILITGGAGFIASHLTDALLEEGHRVAVLDNFSTGKRENVNPKAEVYEMDILDEGLSRVFESFRPEVVYHHAAQIDVQTSLKQPMFDAKVNILGTIHLLEQCVKHGARKIIYASSAAAYGTPEYLGVDERHSVKPLSFYGISKHTPEHYIEAFSRLHGLDYTILRYANVYGIRQDPKGEGGVVSIFLDKLLSGEQPLIYGDGEQTRDFIYVRDLVTANRQALTRGSGGLFNISRNEQTSVNELLQLMGGILGTQAEPSYREAREGDIVHSRLDNTRALEALEWTPRYTLSEGLEETCAYYRLAYRKEREKSPV</sequence>